<dbReference type="EMBL" id="JACGWK010001560">
    <property type="protein sequence ID" value="KAL0286005.1"/>
    <property type="molecule type" value="Genomic_DNA"/>
</dbReference>
<evidence type="ECO:0000313" key="2">
    <source>
        <dbReference type="EMBL" id="KAL0286005.1"/>
    </source>
</evidence>
<sequence length="64" mass="7507">MRIPEKGGAPSTLGIRPWAQAQKCQRLKRNSRERTPNGDLKPRRYPRYMMLRAKVRLDLFLVPS</sequence>
<gene>
    <name evidence="2" type="ORF">Sangu_2753700</name>
</gene>
<protein>
    <submittedName>
        <fullName evidence="2">Uncharacterized protein</fullName>
    </submittedName>
</protein>
<comment type="caution">
    <text evidence="2">The sequence shown here is derived from an EMBL/GenBank/DDBJ whole genome shotgun (WGS) entry which is preliminary data.</text>
</comment>
<feature type="region of interest" description="Disordered" evidence="1">
    <location>
        <begin position="1"/>
        <end position="44"/>
    </location>
</feature>
<reference evidence="2" key="2">
    <citation type="journal article" date="2024" name="Plant">
        <title>Genomic evolution and insights into agronomic trait innovations of Sesamum species.</title>
        <authorList>
            <person name="Miao H."/>
            <person name="Wang L."/>
            <person name="Qu L."/>
            <person name="Liu H."/>
            <person name="Sun Y."/>
            <person name="Le M."/>
            <person name="Wang Q."/>
            <person name="Wei S."/>
            <person name="Zheng Y."/>
            <person name="Lin W."/>
            <person name="Duan Y."/>
            <person name="Cao H."/>
            <person name="Xiong S."/>
            <person name="Wang X."/>
            <person name="Wei L."/>
            <person name="Li C."/>
            <person name="Ma Q."/>
            <person name="Ju M."/>
            <person name="Zhao R."/>
            <person name="Li G."/>
            <person name="Mu C."/>
            <person name="Tian Q."/>
            <person name="Mei H."/>
            <person name="Zhang T."/>
            <person name="Gao T."/>
            <person name="Zhang H."/>
        </authorList>
    </citation>
    <scope>NUCLEOTIDE SEQUENCE</scope>
    <source>
        <strain evidence="2">G01</strain>
    </source>
</reference>
<name>A0AAW2IV72_9LAMI</name>
<evidence type="ECO:0000256" key="1">
    <source>
        <dbReference type="SAM" id="MobiDB-lite"/>
    </source>
</evidence>
<accession>A0AAW2IV72</accession>
<dbReference type="AlphaFoldDB" id="A0AAW2IV72"/>
<organism evidence="2">
    <name type="scientific">Sesamum angustifolium</name>
    <dbReference type="NCBI Taxonomy" id="2727405"/>
    <lineage>
        <taxon>Eukaryota</taxon>
        <taxon>Viridiplantae</taxon>
        <taxon>Streptophyta</taxon>
        <taxon>Embryophyta</taxon>
        <taxon>Tracheophyta</taxon>
        <taxon>Spermatophyta</taxon>
        <taxon>Magnoliopsida</taxon>
        <taxon>eudicotyledons</taxon>
        <taxon>Gunneridae</taxon>
        <taxon>Pentapetalae</taxon>
        <taxon>asterids</taxon>
        <taxon>lamiids</taxon>
        <taxon>Lamiales</taxon>
        <taxon>Pedaliaceae</taxon>
        <taxon>Sesamum</taxon>
    </lineage>
</organism>
<reference evidence="2" key="1">
    <citation type="submission" date="2020-06" db="EMBL/GenBank/DDBJ databases">
        <authorList>
            <person name="Li T."/>
            <person name="Hu X."/>
            <person name="Zhang T."/>
            <person name="Song X."/>
            <person name="Zhang H."/>
            <person name="Dai N."/>
            <person name="Sheng W."/>
            <person name="Hou X."/>
            <person name="Wei L."/>
        </authorList>
    </citation>
    <scope>NUCLEOTIDE SEQUENCE</scope>
    <source>
        <strain evidence="2">G01</strain>
        <tissue evidence="2">Leaf</tissue>
    </source>
</reference>
<proteinExistence type="predicted"/>
<feature type="compositionally biased region" description="Basic and acidic residues" evidence="1">
    <location>
        <begin position="30"/>
        <end position="42"/>
    </location>
</feature>